<accession>A0A9W4XKH6</accession>
<dbReference type="AlphaFoldDB" id="A0A9W4XKH6"/>
<dbReference type="Proteomes" id="UP001152607">
    <property type="component" value="Unassembled WGS sequence"/>
</dbReference>
<evidence type="ECO:0000256" key="1">
    <source>
        <dbReference type="ARBA" id="ARBA00005964"/>
    </source>
</evidence>
<dbReference type="Pfam" id="PF00135">
    <property type="entry name" value="COesterase"/>
    <property type="match status" value="1"/>
</dbReference>
<evidence type="ECO:0000259" key="4">
    <source>
        <dbReference type="Pfam" id="PF00135"/>
    </source>
</evidence>
<dbReference type="GO" id="GO:0016787">
    <property type="term" value="F:hydrolase activity"/>
    <property type="evidence" value="ECO:0007669"/>
    <property type="project" value="UniProtKB-KW"/>
</dbReference>
<evidence type="ECO:0000256" key="3">
    <source>
        <dbReference type="RuleBase" id="RU361235"/>
    </source>
</evidence>
<dbReference type="InterPro" id="IPR050309">
    <property type="entry name" value="Type-B_Carboxylest/Lipase"/>
</dbReference>
<comment type="caution">
    <text evidence="5">The sequence shown here is derived from an EMBL/GenBank/DDBJ whole genome shotgun (WGS) entry which is preliminary data.</text>
</comment>
<feature type="signal peptide" evidence="3">
    <location>
        <begin position="1"/>
        <end position="16"/>
    </location>
</feature>
<feature type="domain" description="Carboxylesterase type B" evidence="4">
    <location>
        <begin position="57"/>
        <end position="546"/>
    </location>
</feature>
<dbReference type="InterPro" id="IPR029058">
    <property type="entry name" value="AB_hydrolase_fold"/>
</dbReference>
<dbReference type="InterPro" id="IPR019826">
    <property type="entry name" value="Carboxylesterase_B_AS"/>
</dbReference>
<evidence type="ECO:0000313" key="6">
    <source>
        <dbReference type="Proteomes" id="UP001152607"/>
    </source>
</evidence>
<dbReference type="PANTHER" id="PTHR11559">
    <property type="entry name" value="CARBOXYLESTERASE"/>
    <property type="match status" value="1"/>
</dbReference>
<keyword evidence="2 3" id="KW-0378">Hydrolase</keyword>
<reference evidence="5" key="1">
    <citation type="submission" date="2023-01" db="EMBL/GenBank/DDBJ databases">
        <authorList>
            <person name="Van Ghelder C."/>
            <person name="Rancurel C."/>
        </authorList>
    </citation>
    <scope>NUCLEOTIDE SEQUENCE</scope>
    <source>
        <strain evidence="5">CNCM I-4278</strain>
    </source>
</reference>
<dbReference type="PROSITE" id="PS00122">
    <property type="entry name" value="CARBOXYLESTERASE_B_1"/>
    <property type="match status" value="1"/>
</dbReference>
<dbReference type="EC" id="3.1.1.-" evidence="3"/>
<feature type="chain" id="PRO_5041012282" description="Carboxylic ester hydrolase" evidence="3">
    <location>
        <begin position="17"/>
        <end position="606"/>
    </location>
</feature>
<dbReference type="OrthoDB" id="408631at2759"/>
<protein>
    <recommendedName>
        <fullName evidence="3">Carboxylic ester hydrolase</fullName>
        <ecNumber evidence="3">3.1.1.-</ecNumber>
    </recommendedName>
</protein>
<dbReference type="InterPro" id="IPR002018">
    <property type="entry name" value="CarbesteraseB"/>
</dbReference>
<organism evidence="5 6">
    <name type="scientific">Periconia digitata</name>
    <dbReference type="NCBI Taxonomy" id="1303443"/>
    <lineage>
        <taxon>Eukaryota</taxon>
        <taxon>Fungi</taxon>
        <taxon>Dikarya</taxon>
        <taxon>Ascomycota</taxon>
        <taxon>Pezizomycotina</taxon>
        <taxon>Dothideomycetes</taxon>
        <taxon>Pleosporomycetidae</taxon>
        <taxon>Pleosporales</taxon>
        <taxon>Massarineae</taxon>
        <taxon>Periconiaceae</taxon>
        <taxon>Periconia</taxon>
    </lineage>
</organism>
<proteinExistence type="inferred from homology"/>
<keyword evidence="6" id="KW-1185">Reference proteome</keyword>
<evidence type="ECO:0000313" key="5">
    <source>
        <dbReference type="EMBL" id="CAI6331869.1"/>
    </source>
</evidence>
<evidence type="ECO:0000256" key="2">
    <source>
        <dbReference type="ARBA" id="ARBA00022801"/>
    </source>
</evidence>
<dbReference type="SUPFAM" id="SSF53474">
    <property type="entry name" value="alpha/beta-Hydrolases"/>
    <property type="match status" value="1"/>
</dbReference>
<name>A0A9W4XKH6_9PLEO</name>
<dbReference type="Gene3D" id="3.40.50.1820">
    <property type="entry name" value="alpha/beta hydrolase"/>
    <property type="match status" value="1"/>
</dbReference>
<comment type="similarity">
    <text evidence="1 3">Belongs to the type-B carboxylesterase/lipase family.</text>
</comment>
<dbReference type="EMBL" id="CAOQHR010000003">
    <property type="protein sequence ID" value="CAI6331869.1"/>
    <property type="molecule type" value="Genomic_DNA"/>
</dbReference>
<keyword evidence="3" id="KW-0732">Signal</keyword>
<sequence length="606" mass="65159">MLLLHLSTFLFVGGSAQTLLANPFHRVEGGSNHSIADGLRVDLGYEVYQGVADPDNGLNTFKGIRFAAAPTGELRWQAPRVPKSNRDTVLPAQDFGAACPQSGSGMKPSPPFPGQSEDCLSLSVYAPQNASGLPVFVWIHGGGYAVSAGTEDLTNFVRDNDHEVVGVAIQYRLGAFGFLAGDEVYRNGVVNAGLLDQQFALQWVQAHIEKFGGDPGKVTIAGVSAGAGSVMLHDIANGGELGTSLFTNSIAASPFLPQQYGYKDWIPSQHYYAFATAAGCPPQWAYGNSSQTIFECLVSRDTATLQEASTSVSASGTFGSFGFLPVTDGTFLQSTPSEALAQGKVNGLNQLTGSNAEEGRFFVMPNITSENDLLAWIHQAFLLFTPDETNELLEHYPASNLSADTPFYATNGESGLTAIDVSQTASGHQQRANTIYAETTFICPSYWLADAYTSSGKAGYKYQYSVTNAVHGADTPSSLNNSPGPNTGPDFIRAFGRMWGNFVRDGNPSISSELANGALSNVSSKSALEDWPTFAIEQPRMVNLNQTGGELLPMEFLDPYFMFMNISVYQGPDLRNDFKVVDGSTWEGGRGERCEFWKRVAEKVPE</sequence>
<gene>
    <name evidence="5" type="ORF">PDIGIT_LOCUS4898</name>
</gene>